<name>A0ABZ0SIQ2_9GAMM</name>
<reference evidence="13 14" key="1">
    <citation type="journal article" date="2023" name="Microorganisms">
        <title>Thiorhodovibrio frisius and Trv. litoralis spp. nov., Two Novel Members from a Clade of Fastidious Purple Sulfur Bacteria That Exhibit Unique Red-Shifted Light-Harvesting Capabilities.</title>
        <authorList>
            <person name="Methner A."/>
            <person name="Kuzyk S.B."/>
            <person name="Petersen J."/>
            <person name="Bauer S."/>
            <person name="Brinkmann H."/>
            <person name="Sichau K."/>
            <person name="Wanner G."/>
            <person name="Wolf J."/>
            <person name="Neumann-Schaal M."/>
            <person name="Henke P."/>
            <person name="Tank M."/>
            <person name="Sproer C."/>
            <person name="Bunk B."/>
            <person name="Overmann J."/>
        </authorList>
    </citation>
    <scope>NUCLEOTIDE SEQUENCE [LARGE SCALE GENOMIC DNA]</scope>
    <source>
        <strain evidence="13 14">DSM 6702</strain>
    </source>
</reference>
<dbReference type="SMART" id="SM00388">
    <property type="entry name" value="HisKA"/>
    <property type="match status" value="1"/>
</dbReference>
<evidence type="ECO:0000259" key="12">
    <source>
        <dbReference type="PROSITE" id="PS50113"/>
    </source>
</evidence>
<evidence type="ECO:0000256" key="5">
    <source>
        <dbReference type="ARBA" id="ARBA00022777"/>
    </source>
</evidence>
<organism evidence="13 14">
    <name type="scientific">Thiorhodovibrio winogradskyi</name>
    <dbReference type="NCBI Taxonomy" id="77007"/>
    <lineage>
        <taxon>Bacteria</taxon>
        <taxon>Pseudomonadati</taxon>
        <taxon>Pseudomonadota</taxon>
        <taxon>Gammaproteobacteria</taxon>
        <taxon>Chromatiales</taxon>
        <taxon>Chromatiaceae</taxon>
        <taxon>Thiorhodovibrio</taxon>
    </lineage>
</organism>
<evidence type="ECO:0000313" key="13">
    <source>
        <dbReference type="EMBL" id="WPL19948.1"/>
    </source>
</evidence>
<dbReference type="CDD" id="cd00082">
    <property type="entry name" value="HisKA"/>
    <property type="match status" value="1"/>
</dbReference>
<dbReference type="InterPro" id="IPR013655">
    <property type="entry name" value="PAS_fold_3"/>
</dbReference>
<dbReference type="SMART" id="SM00387">
    <property type="entry name" value="HATPase_c"/>
    <property type="match status" value="1"/>
</dbReference>
<dbReference type="Proteomes" id="UP001432180">
    <property type="component" value="Chromosome"/>
</dbReference>
<evidence type="ECO:0000256" key="4">
    <source>
        <dbReference type="ARBA" id="ARBA00022679"/>
    </source>
</evidence>
<dbReference type="Gene3D" id="3.30.565.10">
    <property type="entry name" value="Histidine kinase-like ATPase, C-terminal domain"/>
    <property type="match status" value="1"/>
</dbReference>
<feature type="compositionally biased region" description="Polar residues" evidence="8">
    <location>
        <begin position="123"/>
        <end position="135"/>
    </location>
</feature>
<evidence type="ECO:0000256" key="2">
    <source>
        <dbReference type="ARBA" id="ARBA00012438"/>
    </source>
</evidence>
<dbReference type="EC" id="2.7.13.3" evidence="2"/>
<evidence type="ECO:0000259" key="9">
    <source>
        <dbReference type="PROSITE" id="PS50109"/>
    </source>
</evidence>
<dbReference type="PANTHER" id="PTHR43047:SF72">
    <property type="entry name" value="OSMOSENSING HISTIDINE PROTEIN KINASE SLN1"/>
    <property type="match status" value="1"/>
</dbReference>
<dbReference type="GO" id="GO:0004673">
    <property type="term" value="F:protein histidine kinase activity"/>
    <property type="evidence" value="ECO:0007669"/>
    <property type="project" value="UniProtKB-EC"/>
</dbReference>
<comment type="catalytic activity">
    <reaction evidence="1">
        <text>ATP + protein L-histidine = ADP + protein N-phospho-L-histidine.</text>
        <dbReference type="EC" id="2.7.13.3"/>
    </reaction>
</comment>
<dbReference type="Pfam" id="PF08447">
    <property type="entry name" value="PAS_3"/>
    <property type="match status" value="1"/>
</dbReference>
<dbReference type="InterPro" id="IPR036890">
    <property type="entry name" value="HATPase_C_sf"/>
</dbReference>
<dbReference type="NCBIfam" id="TIGR00229">
    <property type="entry name" value="sensory_box"/>
    <property type="match status" value="2"/>
</dbReference>
<dbReference type="Pfam" id="PF02518">
    <property type="entry name" value="HATPase_c"/>
    <property type="match status" value="1"/>
</dbReference>
<dbReference type="Pfam" id="PF08448">
    <property type="entry name" value="PAS_4"/>
    <property type="match status" value="2"/>
</dbReference>
<dbReference type="Gene3D" id="3.30.450.20">
    <property type="entry name" value="PAS domain"/>
    <property type="match status" value="3"/>
</dbReference>
<dbReference type="SMART" id="SM00091">
    <property type="entry name" value="PAS"/>
    <property type="match status" value="2"/>
</dbReference>
<dbReference type="SMART" id="SM00086">
    <property type="entry name" value="PAC"/>
    <property type="match status" value="2"/>
</dbReference>
<evidence type="ECO:0000259" key="11">
    <source>
        <dbReference type="PROSITE" id="PS50112"/>
    </source>
</evidence>
<feature type="domain" description="PAC" evidence="12">
    <location>
        <begin position="501"/>
        <end position="554"/>
    </location>
</feature>
<proteinExistence type="predicted"/>
<dbReference type="InterPro" id="IPR001610">
    <property type="entry name" value="PAC"/>
</dbReference>
<dbReference type="InterPro" id="IPR003661">
    <property type="entry name" value="HisK_dim/P_dom"/>
</dbReference>
<dbReference type="PRINTS" id="PR00344">
    <property type="entry name" value="BCTRLSENSOR"/>
</dbReference>
<feature type="modified residue" description="4-aspartylphosphate" evidence="6">
    <location>
        <position position="864"/>
    </location>
</feature>
<dbReference type="Gene3D" id="3.40.50.2300">
    <property type="match status" value="1"/>
</dbReference>
<feature type="region of interest" description="Disordered" evidence="8">
    <location>
        <begin position="123"/>
        <end position="142"/>
    </location>
</feature>
<dbReference type="PROSITE" id="PS50112">
    <property type="entry name" value="PAS"/>
    <property type="match status" value="1"/>
</dbReference>
<keyword evidence="3 6" id="KW-0597">Phosphoprotein</keyword>
<evidence type="ECO:0000256" key="3">
    <source>
        <dbReference type="ARBA" id="ARBA00022553"/>
    </source>
</evidence>
<keyword evidence="7" id="KW-0175">Coiled coil</keyword>
<dbReference type="PANTHER" id="PTHR43047">
    <property type="entry name" value="TWO-COMPONENT HISTIDINE PROTEIN KINASE"/>
    <property type="match status" value="1"/>
</dbReference>
<dbReference type="CDD" id="cd16922">
    <property type="entry name" value="HATPase_EvgS-ArcB-TorS-like"/>
    <property type="match status" value="1"/>
</dbReference>
<dbReference type="InterPro" id="IPR011006">
    <property type="entry name" value="CheY-like_superfamily"/>
</dbReference>
<dbReference type="InterPro" id="IPR005467">
    <property type="entry name" value="His_kinase_dom"/>
</dbReference>
<dbReference type="EMBL" id="CP121472">
    <property type="protein sequence ID" value="WPL19948.1"/>
    <property type="molecule type" value="Genomic_DNA"/>
</dbReference>
<dbReference type="InterPro" id="IPR000014">
    <property type="entry name" value="PAS"/>
</dbReference>
<sequence>MADALTDPALLFDSQGNLICANQAARQGLQRLDVPLNGHKPDFLDTFSDVRDGTPLQAAKSPLNRALNGETLAAQRLYFRTRAAGVCVAIDLTARPLWEDGADKPSGALLKWSSIITESGSQVELRTGHQSNTRDTPALESSELGDDGFVDRQFDTGLRRERDQLRSALDNLPAILFTVDRFGHFGICNQQLCEVSGYTGEDLWHMTLLDLFSGRSREELARAMDTAFDTQQGFDLDLPLISNTGEQIPITLYTTVGTQESVRSQEKDLLLTGIALDVSHIREALRASAISEERLNRSQAFANIGLWDWNLRTDEVYWSDRVAELIGSTNSRMQFGFQEFLAAAHPLDRARLANSIENCVSGTDILDEEFRIQRPDGNERWMLARANLIYDDQATPVRMLGVIQDITPLKHAEFIEKRAREQVQSVIDSLEARICVLDQRGEIISVNRSWQRHPYRDPVRDKSLASGGNYLAFCDALAENGRKDMARLGEAVRSVLDACTSSAETEVAFLQGEREEIHLVRVTPLRGSSEEHPRVVINHLDVTKRREIEQDLRQAKDEAEQASRAKSEFLSLMSHELRTPMNAVLGFAQLLEQDDDLNEDQLESIGEILKAGKHLLHLINEVLDLARIESGRVELTLEPVVLDDLVNECLPLIEANARQHQIRVERDLLSQITVLADRVRLKQILINLLSNAVKYNVPSGLVRVSARRGNNTRVRIEVMDSGLGIAEKDISNLFSPFTRLERDTHREGTGIGLAVCRRLVEAMGGTIGATSKLGQGSCFWLEIEAATLNDALSVDDQSEHKASNWPKWPSRARRILQIEDNPSNLRLMERILMRYPQLHSMSANNGQQGLEQARQKQPDLILLDIHMAGMNGYQLLEALRADRRTANIPVIAVTANATDDDIKRGMEAGFDAYLTKPVDIRDLAETVCRVMGEADPLFLPN</sequence>
<dbReference type="Gene3D" id="1.10.287.130">
    <property type="match status" value="1"/>
</dbReference>
<dbReference type="PROSITE" id="PS50110">
    <property type="entry name" value="RESPONSE_REGULATORY"/>
    <property type="match status" value="1"/>
</dbReference>
<feature type="domain" description="PAC" evidence="12">
    <location>
        <begin position="366"/>
        <end position="418"/>
    </location>
</feature>
<dbReference type="SUPFAM" id="SSF55874">
    <property type="entry name" value="ATPase domain of HSP90 chaperone/DNA topoisomerase II/histidine kinase"/>
    <property type="match status" value="1"/>
</dbReference>
<dbReference type="InterPro" id="IPR003594">
    <property type="entry name" value="HATPase_dom"/>
</dbReference>
<keyword evidence="14" id="KW-1185">Reference proteome</keyword>
<dbReference type="InterPro" id="IPR035965">
    <property type="entry name" value="PAS-like_dom_sf"/>
</dbReference>
<dbReference type="InterPro" id="IPR004358">
    <property type="entry name" value="Sig_transdc_His_kin-like_C"/>
</dbReference>
<protein>
    <recommendedName>
        <fullName evidence="2">histidine kinase</fullName>
        <ecNumber evidence="2">2.7.13.3</ecNumber>
    </recommendedName>
</protein>
<accession>A0ABZ0SIQ2</accession>
<evidence type="ECO:0000256" key="7">
    <source>
        <dbReference type="SAM" id="Coils"/>
    </source>
</evidence>
<feature type="coiled-coil region" evidence="7">
    <location>
        <begin position="545"/>
        <end position="572"/>
    </location>
</feature>
<dbReference type="CDD" id="cd00130">
    <property type="entry name" value="PAS"/>
    <property type="match status" value="2"/>
</dbReference>
<dbReference type="InterPro" id="IPR001789">
    <property type="entry name" value="Sig_transdc_resp-reg_receiver"/>
</dbReference>
<dbReference type="SUPFAM" id="SSF52172">
    <property type="entry name" value="CheY-like"/>
    <property type="match status" value="1"/>
</dbReference>
<dbReference type="PROSITE" id="PS50109">
    <property type="entry name" value="HIS_KIN"/>
    <property type="match status" value="1"/>
</dbReference>
<evidence type="ECO:0000259" key="10">
    <source>
        <dbReference type="PROSITE" id="PS50110"/>
    </source>
</evidence>
<gene>
    <name evidence="13" type="primary">bvgS_4</name>
    <name evidence="13" type="ORF">Thiowin_05103</name>
</gene>
<dbReference type="SUPFAM" id="SSF55785">
    <property type="entry name" value="PYP-like sensor domain (PAS domain)"/>
    <property type="match status" value="3"/>
</dbReference>
<dbReference type="PROSITE" id="PS50113">
    <property type="entry name" value="PAC"/>
    <property type="match status" value="2"/>
</dbReference>
<dbReference type="Gene3D" id="2.10.70.100">
    <property type="match status" value="1"/>
</dbReference>
<feature type="domain" description="Response regulatory" evidence="10">
    <location>
        <begin position="814"/>
        <end position="931"/>
    </location>
</feature>
<evidence type="ECO:0000256" key="6">
    <source>
        <dbReference type="PROSITE-ProRule" id="PRU00169"/>
    </source>
</evidence>
<dbReference type="Pfam" id="PF00512">
    <property type="entry name" value="HisKA"/>
    <property type="match status" value="1"/>
</dbReference>
<dbReference type="InterPro" id="IPR036097">
    <property type="entry name" value="HisK_dim/P_sf"/>
</dbReference>
<dbReference type="InterPro" id="IPR013656">
    <property type="entry name" value="PAS_4"/>
</dbReference>
<evidence type="ECO:0000256" key="1">
    <source>
        <dbReference type="ARBA" id="ARBA00000085"/>
    </source>
</evidence>
<evidence type="ECO:0000256" key="8">
    <source>
        <dbReference type="SAM" id="MobiDB-lite"/>
    </source>
</evidence>
<feature type="domain" description="PAS" evidence="11">
    <location>
        <begin position="161"/>
        <end position="231"/>
    </location>
</feature>
<dbReference type="Pfam" id="PF00072">
    <property type="entry name" value="Response_reg"/>
    <property type="match status" value="1"/>
</dbReference>
<feature type="domain" description="Histidine kinase" evidence="9">
    <location>
        <begin position="572"/>
        <end position="787"/>
    </location>
</feature>
<keyword evidence="5" id="KW-0418">Kinase</keyword>
<keyword evidence="4 13" id="KW-0808">Transferase</keyword>
<dbReference type="SMART" id="SM00448">
    <property type="entry name" value="REC"/>
    <property type="match status" value="1"/>
</dbReference>
<evidence type="ECO:0000313" key="14">
    <source>
        <dbReference type="Proteomes" id="UP001432180"/>
    </source>
</evidence>
<dbReference type="InterPro" id="IPR000700">
    <property type="entry name" value="PAS-assoc_C"/>
</dbReference>
<dbReference type="SUPFAM" id="SSF47384">
    <property type="entry name" value="Homodimeric domain of signal transducing histidine kinase"/>
    <property type="match status" value="1"/>
</dbReference>